<dbReference type="Gene3D" id="3.40.5.90">
    <property type="entry name" value="CDGSH iron-sulfur domain, mitoNEET-type"/>
    <property type="match status" value="1"/>
</dbReference>
<evidence type="ECO:0000256" key="2">
    <source>
        <dbReference type="ARBA" id="ARBA00022723"/>
    </source>
</evidence>
<gene>
    <name evidence="7" type="ORF">C7M71_007810</name>
</gene>
<evidence type="ECO:0000313" key="7">
    <source>
        <dbReference type="EMBL" id="AXI77361.1"/>
    </source>
</evidence>
<dbReference type="AlphaFoldDB" id="A0A345SUF6"/>
<protein>
    <submittedName>
        <fullName evidence="7">CDGSH iron-sulfur domain-containing protein</fullName>
    </submittedName>
</protein>
<keyword evidence="2" id="KW-0479">Metal-binding</keyword>
<dbReference type="EMBL" id="CP031264">
    <property type="protein sequence ID" value="AXI77361.1"/>
    <property type="molecule type" value="Genomic_DNA"/>
</dbReference>
<dbReference type="GO" id="GO:0046872">
    <property type="term" value="F:metal ion binding"/>
    <property type="evidence" value="ECO:0007669"/>
    <property type="project" value="UniProtKB-KW"/>
</dbReference>
<dbReference type="InterPro" id="IPR018967">
    <property type="entry name" value="FeS-contain_CDGSH-typ"/>
</dbReference>
<reference evidence="8" key="1">
    <citation type="submission" date="2018-07" db="EMBL/GenBank/DDBJ databases">
        <title>Streptacidiphilus bronchialis DSM 106435 chromosome.</title>
        <authorList>
            <person name="Batra D."/>
            <person name="Gulvik C.A."/>
        </authorList>
    </citation>
    <scope>NUCLEOTIDE SEQUENCE [LARGE SCALE GENOMIC DNA]</scope>
    <source>
        <strain evidence="8">DSM 106435</strain>
    </source>
</reference>
<evidence type="ECO:0000256" key="3">
    <source>
        <dbReference type="ARBA" id="ARBA00023004"/>
    </source>
</evidence>
<feature type="region of interest" description="Disordered" evidence="5">
    <location>
        <begin position="1"/>
        <end position="35"/>
    </location>
</feature>
<evidence type="ECO:0000256" key="4">
    <source>
        <dbReference type="ARBA" id="ARBA00023014"/>
    </source>
</evidence>
<dbReference type="GO" id="GO:0051537">
    <property type="term" value="F:2 iron, 2 sulfur cluster binding"/>
    <property type="evidence" value="ECO:0007669"/>
    <property type="project" value="UniProtKB-KW"/>
</dbReference>
<keyword evidence="4" id="KW-0411">Iron-sulfur</keyword>
<feature type="region of interest" description="Disordered" evidence="5">
    <location>
        <begin position="77"/>
        <end position="99"/>
    </location>
</feature>
<dbReference type="InterPro" id="IPR042216">
    <property type="entry name" value="MitoNEET_CISD"/>
</dbReference>
<feature type="domain" description="Iron-binding zinc finger CDGSH type" evidence="6">
    <location>
        <begin position="42"/>
        <end position="86"/>
    </location>
</feature>
<dbReference type="SMART" id="SM00704">
    <property type="entry name" value="ZnF_CDGSH"/>
    <property type="match status" value="1"/>
</dbReference>
<evidence type="ECO:0000256" key="5">
    <source>
        <dbReference type="SAM" id="MobiDB-lite"/>
    </source>
</evidence>
<dbReference type="RefSeq" id="WP_114914249.1">
    <property type="nucleotide sequence ID" value="NZ_CP031264.1"/>
</dbReference>
<feature type="compositionally biased region" description="Pro residues" evidence="5">
    <location>
        <begin position="1"/>
        <end position="20"/>
    </location>
</feature>
<dbReference type="Pfam" id="PF09360">
    <property type="entry name" value="zf-CDGSH"/>
    <property type="match status" value="1"/>
</dbReference>
<proteinExistence type="predicted"/>
<keyword evidence="3" id="KW-0408">Iron</keyword>
<keyword evidence="1" id="KW-0001">2Fe-2S</keyword>
<dbReference type="GO" id="GO:0005737">
    <property type="term" value="C:cytoplasm"/>
    <property type="evidence" value="ECO:0007669"/>
    <property type="project" value="UniProtKB-ARBA"/>
</dbReference>
<evidence type="ECO:0000313" key="8">
    <source>
        <dbReference type="Proteomes" id="UP000249340"/>
    </source>
</evidence>
<accession>A0A345SUF6</accession>
<sequence>MPTDPAAPDPSTDPTPPTDPTPSRQGRPTRVTVVPDGPILIEGPVEVVLENGRTVRSDRFLVALCACRRSHAYPWCDTSHRRRTPATPATPTNPPTPAD</sequence>
<dbReference type="KEGG" id="stri:C7M71_007810"/>
<evidence type="ECO:0000256" key="1">
    <source>
        <dbReference type="ARBA" id="ARBA00022714"/>
    </source>
</evidence>
<keyword evidence="8" id="KW-1185">Reference proteome</keyword>
<organism evidence="7 8">
    <name type="scientific">Peterkaempfera bronchialis</name>
    <dbReference type="NCBI Taxonomy" id="2126346"/>
    <lineage>
        <taxon>Bacteria</taxon>
        <taxon>Bacillati</taxon>
        <taxon>Actinomycetota</taxon>
        <taxon>Actinomycetes</taxon>
        <taxon>Kitasatosporales</taxon>
        <taxon>Streptomycetaceae</taxon>
        <taxon>Peterkaempfera</taxon>
    </lineage>
</organism>
<dbReference type="Proteomes" id="UP000249340">
    <property type="component" value="Chromosome"/>
</dbReference>
<name>A0A345SUF6_9ACTN</name>
<dbReference type="OrthoDB" id="3855487at2"/>
<evidence type="ECO:0000259" key="6">
    <source>
        <dbReference type="SMART" id="SM00704"/>
    </source>
</evidence>